<reference evidence="6 7" key="2">
    <citation type="journal article" date="2019" name="G3 (Bethesda)">
        <title>Hybrid Assembly of the Genome of the Entomopathogenic Nematode Steinernema carpocapsae Identifies the X-Chromosome.</title>
        <authorList>
            <person name="Serra L."/>
            <person name="Macchietto M."/>
            <person name="Macias-Munoz A."/>
            <person name="McGill C.J."/>
            <person name="Rodriguez I.M."/>
            <person name="Rodriguez B."/>
            <person name="Murad R."/>
            <person name="Mortazavi A."/>
        </authorList>
    </citation>
    <scope>NUCLEOTIDE SEQUENCE [LARGE SCALE GENOMIC DNA]</scope>
    <source>
        <strain evidence="6 7">ALL</strain>
    </source>
</reference>
<sequence length="208" mass="23471">MGITRDSWHKRRATGGKRSAPHKKRKFELGRPAANTKIGGKRVHTVRCRGGSLKFRALRLDTGNFAWGSEGCTRKTRIIDTVYNATNNELVRTKTLTKGTIIAIDAVPFRQWYEAHYAQPLARKKNVKLTEEEEKRINPTRSESTKAKYTKRQETGAVDPLLAEQFASGRLLARIASSPGQVGRADGYVLEGKELEFYLRKIKAKKSK</sequence>
<dbReference type="InterPro" id="IPR022309">
    <property type="entry name" value="Ribosomal_Se8/biogenesis_NSA2"/>
</dbReference>
<dbReference type="CDD" id="cd11380">
    <property type="entry name" value="Ribosomal_S8e_like"/>
    <property type="match status" value="1"/>
</dbReference>
<gene>
    <name evidence="6" type="ORF">L596_014452</name>
</gene>
<reference evidence="6 7" key="1">
    <citation type="journal article" date="2015" name="Genome Biol.">
        <title>Comparative genomics of Steinernema reveals deeply conserved gene regulatory networks.</title>
        <authorList>
            <person name="Dillman A.R."/>
            <person name="Macchietto M."/>
            <person name="Porter C.F."/>
            <person name="Rogers A."/>
            <person name="Williams B."/>
            <person name="Antoshechkin I."/>
            <person name="Lee M.M."/>
            <person name="Goodwin Z."/>
            <person name="Lu X."/>
            <person name="Lewis E.E."/>
            <person name="Goodrich-Blair H."/>
            <person name="Stock S.P."/>
            <person name="Adams B.J."/>
            <person name="Sternberg P.W."/>
            <person name="Mortazavi A."/>
        </authorList>
    </citation>
    <scope>NUCLEOTIDE SEQUENCE [LARGE SCALE GENOMIC DNA]</scope>
    <source>
        <strain evidence="6 7">ALL</strain>
    </source>
</reference>
<dbReference type="NCBIfam" id="TIGR00307">
    <property type="entry name" value="eS8"/>
    <property type="match status" value="1"/>
</dbReference>
<dbReference type="InterPro" id="IPR001047">
    <property type="entry name" value="Ribosomal_eS8"/>
</dbReference>
<feature type="compositionally biased region" description="Basic residues" evidence="5">
    <location>
        <begin position="8"/>
        <end position="25"/>
    </location>
</feature>
<dbReference type="GO" id="GO:0003735">
    <property type="term" value="F:structural constituent of ribosome"/>
    <property type="evidence" value="ECO:0007669"/>
    <property type="project" value="InterPro"/>
</dbReference>
<feature type="region of interest" description="Disordered" evidence="5">
    <location>
        <begin position="132"/>
        <end position="151"/>
    </location>
</feature>
<dbReference type="FunFam" id="3.10.290.70:FF:000001">
    <property type="entry name" value="40S ribosomal protein S8"/>
    <property type="match status" value="1"/>
</dbReference>
<protein>
    <recommendedName>
        <fullName evidence="4">40S ribosomal protein S8</fullName>
    </recommendedName>
</protein>
<evidence type="ECO:0000313" key="7">
    <source>
        <dbReference type="Proteomes" id="UP000298663"/>
    </source>
</evidence>
<keyword evidence="2 4" id="KW-0689">Ribosomal protein</keyword>
<dbReference type="InterPro" id="IPR042563">
    <property type="entry name" value="Ribosomal_protein_eS8_euk"/>
</dbReference>
<keyword evidence="7" id="KW-1185">Reference proteome</keyword>
<comment type="similarity">
    <text evidence="1 4">Belongs to the eukaryotic ribosomal protein eS8 family.</text>
</comment>
<feature type="region of interest" description="Disordered" evidence="5">
    <location>
        <begin position="1"/>
        <end position="25"/>
    </location>
</feature>
<dbReference type="GO" id="GO:0006412">
    <property type="term" value="P:translation"/>
    <property type="evidence" value="ECO:0007669"/>
    <property type="project" value="InterPro"/>
</dbReference>
<accession>A0A4U5NC73</accession>
<name>A0A4U5NC73_STECR</name>
<dbReference type="EMBL" id="AZBU02000004">
    <property type="protein sequence ID" value="TKR80368.1"/>
    <property type="molecule type" value="Genomic_DNA"/>
</dbReference>
<dbReference type="PANTHER" id="PTHR10394">
    <property type="entry name" value="40S RIBOSOMAL PROTEIN S8"/>
    <property type="match status" value="1"/>
</dbReference>
<evidence type="ECO:0000256" key="5">
    <source>
        <dbReference type="SAM" id="MobiDB-lite"/>
    </source>
</evidence>
<dbReference type="Proteomes" id="UP000298663">
    <property type="component" value="Unassembled WGS sequence"/>
</dbReference>
<dbReference type="Pfam" id="PF01201">
    <property type="entry name" value="Ribosomal_S8e"/>
    <property type="match status" value="1"/>
</dbReference>
<dbReference type="STRING" id="34508.A0A4U5NC73"/>
<evidence type="ECO:0000256" key="4">
    <source>
        <dbReference type="RuleBase" id="RU000669"/>
    </source>
</evidence>
<dbReference type="AlphaFoldDB" id="A0A4U5NC73"/>
<evidence type="ECO:0000256" key="2">
    <source>
        <dbReference type="ARBA" id="ARBA00022980"/>
    </source>
</evidence>
<evidence type="ECO:0000256" key="3">
    <source>
        <dbReference type="ARBA" id="ARBA00023274"/>
    </source>
</evidence>
<dbReference type="GO" id="GO:1990904">
    <property type="term" value="C:ribonucleoprotein complex"/>
    <property type="evidence" value="ECO:0007669"/>
    <property type="project" value="UniProtKB-KW"/>
</dbReference>
<keyword evidence="3 4" id="KW-0687">Ribonucleoprotein</keyword>
<organism evidence="6 7">
    <name type="scientific">Steinernema carpocapsae</name>
    <name type="common">Entomopathogenic nematode</name>
    <dbReference type="NCBI Taxonomy" id="34508"/>
    <lineage>
        <taxon>Eukaryota</taxon>
        <taxon>Metazoa</taxon>
        <taxon>Ecdysozoa</taxon>
        <taxon>Nematoda</taxon>
        <taxon>Chromadorea</taxon>
        <taxon>Rhabditida</taxon>
        <taxon>Tylenchina</taxon>
        <taxon>Panagrolaimomorpha</taxon>
        <taxon>Strongyloidoidea</taxon>
        <taxon>Steinernematidae</taxon>
        <taxon>Steinernema</taxon>
    </lineage>
</organism>
<dbReference type="Gene3D" id="3.10.290.70">
    <property type="match status" value="1"/>
</dbReference>
<evidence type="ECO:0000256" key="1">
    <source>
        <dbReference type="ARBA" id="ARBA00005257"/>
    </source>
</evidence>
<evidence type="ECO:0000313" key="6">
    <source>
        <dbReference type="EMBL" id="TKR80368.1"/>
    </source>
</evidence>
<dbReference type="FunFam" id="1.10.168.20:FF:000001">
    <property type="entry name" value="40S ribosomal protein S8"/>
    <property type="match status" value="1"/>
</dbReference>
<proteinExistence type="inferred from homology"/>
<dbReference type="Gene3D" id="1.10.168.20">
    <property type="entry name" value="Ribosomal protein S8e, subdomain"/>
    <property type="match status" value="1"/>
</dbReference>
<dbReference type="GO" id="GO:0005840">
    <property type="term" value="C:ribosome"/>
    <property type="evidence" value="ECO:0007669"/>
    <property type="project" value="UniProtKB-KW"/>
</dbReference>
<dbReference type="OrthoDB" id="1703270at2759"/>
<dbReference type="PROSITE" id="PS01193">
    <property type="entry name" value="RIBOSOMAL_S8E"/>
    <property type="match status" value="1"/>
</dbReference>
<dbReference type="InterPro" id="IPR018283">
    <property type="entry name" value="Ribosomal_eS8_CS"/>
</dbReference>
<comment type="caution">
    <text evidence="6">The sequence shown here is derived from an EMBL/GenBank/DDBJ whole genome shotgun (WGS) entry which is preliminary data.</text>
</comment>